<dbReference type="InterPro" id="IPR010982">
    <property type="entry name" value="Lambda_DNA-bd_dom_sf"/>
</dbReference>
<reference evidence="2 3" key="1">
    <citation type="submission" date="2016-09" db="EMBL/GenBank/DDBJ databases">
        <authorList>
            <person name="Capua I."/>
            <person name="De Benedictis P."/>
            <person name="Joannis T."/>
            <person name="Lombin L.H."/>
            <person name="Cattoli G."/>
        </authorList>
    </citation>
    <scope>NUCLEOTIDE SEQUENCE [LARGE SCALE GENOMIC DNA]</scope>
    <source>
        <strain evidence="2 3">ANC 4671</strain>
    </source>
</reference>
<evidence type="ECO:0000313" key="2">
    <source>
        <dbReference type="EMBL" id="OEY93602.1"/>
    </source>
</evidence>
<organism evidence="2 3">
    <name type="scientific">Acinetobacter qingfengensis</name>
    <dbReference type="NCBI Taxonomy" id="1262585"/>
    <lineage>
        <taxon>Bacteria</taxon>
        <taxon>Pseudomonadati</taxon>
        <taxon>Pseudomonadota</taxon>
        <taxon>Gammaproteobacteria</taxon>
        <taxon>Moraxellales</taxon>
        <taxon>Moraxellaceae</taxon>
        <taxon>Acinetobacter</taxon>
    </lineage>
</organism>
<dbReference type="SUPFAM" id="SSF47413">
    <property type="entry name" value="lambda repressor-like DNA-binding domains"/>
    <property type="match status" value="1"/>
</dbReference>
<sequence>MKNDDLFNRGERLREERKRLDIKTQEDLAEILGVKKNSIVRYEKHNDALTTDQLDKLEDYGFDIGYILWGKRLSNRNEVAADLSEDEQRLIVAYRQTKDEMQAGLVAVAECFAGQFSG</sequence>
<accession>A0A1E7R2T4</accession>
<gene>
    <name evidence="2" type="ORF">BJI46_03935</name>
</gene>
<dbReference type="Gene3D" id="1.10.260.40">
    <property type="entry name" value="lambda repressor-like DNA-binding domains"/>
    <property type="match status" value="1"/>
</dbReference>
<dbReference type="Proteomes" id="UP000185895">
    <property type="component" value="Unassembled WGS sequence"/>
</dbReference>
<name>A0A1E7R2T4_9GAMM</name>
<dbReference type="SMART" id="SM00530">
    <property type="entry name" value="HTH_XRE"/>
    <property type="match status" value="1"/>
</dbReference>
<keyword evidence="3" id="KW-1185">Reference proteome</keyword>
<dbReference type="STRING" id="1262585.BJI46_03935"/>
<dbReference type="PROSITE" id="PS50943">
    <property type="entry name" value="HTH_CROC1"/>
    <property type="match status" value="1"/>
</dbReference>
<comment type="caution">
    <text evidence="2">The sequence shown here is derived from an EMBL/GenBank/DDBJ whole genome shotgun (WGS) entry which is preliminary data.</text>
</comment>
<dbReference type="EMBL" id="MKKK01000045">
    <property type="protein sequence ID" value="OEY93602.1"/>
    <property type="molecule type" value="Genomic_DNA"/>
</dbReference>
<dbReference type="OrthoDB" id="6693611at2"/>
<dbReference type="InterPro" id="IPR001387">
    <property type="entry name" value="Cro/C1-type_HTH"/>
</dbReference>
<feature type="domain" description="HTH cro/C1-type" evidence="1">
    <location>
        <begin position="13"/>
        <end position="67"/>
    </location>
</feature>
<evidence type="ECO:0000313" key="3">
    <source>
        <dbReference type="Proteomes" id="UP000185895"/>
    </source>
</evidence>
<dbReference type="RefSeq" id="WP_070070417.1">
    <property type="nucleotide sequence ID" value="NZ_MKKK01000045.1"/>
</dbReference>
<dbReference type="Pfam" id="PF01381">
    <property type="entry name" value="HTH_3"/>
    <property type="match status" value="1"/>
</dbReference>
<evidence type="ECO:0000259" key="1">
    <source>
        <dbReference type="PROSITE" id="PS50943"/>
    </source>
</evidence>
<dbReference type="CDD" id="cd00093">
    <property type="entry name" value="HTH_XRE"/>
    <property type="match status" value="1"/>
</dbReference>
<proteinExistence type="predicted"/>
<protein>
    <submittedName>
        <fullName evidence="2">Transcriptional regulator</fullName>
    </submittedName>
</protein>
<dbReference type="GO" id="GO:0003677">
    <property type="term" value="F:DNA binding"/>
    <property type="evidence" value="ECO:0007669"/>
    <property type="project" value="InterPro"/>
</dbReference>
<dbReference type="AlphaFoldDB" id="A0A1E7R2T4"/>